<name>A0A915I3M9_ROMCU</name>
<evidence type="ECO:0000313" key="1">
    <source>
        <dbReference type="Proteomes" id="UP000887565"/>
    </source>
</evidence>
<accession>A0A915I3M9</accession>
<dbReference type="WBParaSite" id="nRc.2.0.1.t08341-RA">
    <property type="protein sequence ID" value="nRc.2.0.1.t08341-RA"/>
    <property type="gene ID" value="nRc.2.0.1.g08341"/>
</dbReference>
<protein>
    <submittedName>
        <fullName evidence="2">Uncharacterized protein</fullName>
    </submittedName>
</protein>
<dbReference type="Proteomes" id="UP000887565">
    <property type="component" value="Unplaced"/>
</dbReference>
<sequence>MAIHIRAINASLPLYQYFWEHYRPSYQEQQPPISHDVAALILRWVAGLWAKELGVLDAVHTAHLALFLYEARGLDNLSCLLQAYNTAVRLIDSWMAYPQYTPFPQPPQIADIQRIYLQYHSEIDRPAPLLRQHDFSARWNLLPQRPLRPTGLPSDCPSLITGQLPPRGVNPLSPL</sequence>
<proteinExistence type="predicted"/>
<evidence type="ECO:0000313" key="2">
    <source>
        <dbReference type="WBParaSite" id="nRc.2.0.1.t08341-RA"/>
    </source>
</evidence>
<dbReference type="AlphaFoldDB" id="A0A915I3M9"/>
<organism evidence="1 2">
    <name type="scientific">Romanomermis culicivorax</name>
    <name type="common">Nematode worm</name>
    <dbReference type="NCBI Taxonomy" id="13658"/>
    <lineage>
        <taxon>Eukaryota</taxon>
        <taxon>Metazoa</taxon>
        <taxon>Ecdysozoa</taxon>
        <taxon>Nematoda</taxon>
        <taxon>Enoplea</taxon>
        <taxon>Dorylaimia</taxon>
        <taxon>Mermithida</taxon>
        <taxon>Mermithoidea</taxon>
        <taxon>Mermithidae</taxon>
        <taxon>Romanomermis</taxon>
    </lineage>
</organism>
<reference evidence="2" key="1">
    <citation type="submission" date="2022-11" db="UniProtKB">
        <authorList>
            <consortium name="WormBaseParasite"/>
        </authorList>
    </citation>
    <scope>IDENTIFICATION</scope>
</reference>
<keyword evidence="1" id="KW-1185">Reference proteome</keyword>